<dbReference type="Proteomes" id="UP000774804">
    <property type="component" value="Unassembled WGS sequence"/>
</dbReference>
<name>A0A329T3Z6_9STRA</name>
<evidence type="ECO:0000313" key="3">
    <source>
        <dbReference type="EMBL" id="KAG2889557.1"/>
    </source>
</evidence>
<reference evidence="2" key="2">
    <citation type="submission" date="2018-10" db="EMBL/GenBank/DDBJ databases">
        <title>Effector identification in a new, highly contiguous assembly of the strawberry crown rot pathogen Phytophthora cactorum.</title>
        <authorList>
            <person name="Armitage A.D."/>
            <person name="Nellist C.F."/>
            <person name="Bates H."/>
            <person name="Vickerstaff R.J."/>
            <person name="Harrison R.J."/>
        </authorList>
    </citation>
    <scope>NUCLEOTIDE SEQUENCE</scope>
    <source>
        <strain evidence="2">4032</strain>
        <strain evidence="3">4040</strain>
        <strain evidence="4">P415</strain>
        <strain evidence="5">P421</strain>
    </source>
</reference>
<dbReference type="Proteomes" id="UP000736787">
    <property type="component" value="Unassembled WGS sequence"/>
</dbReference>
<dbReference type="EMBL" id="RCMV01001692">
    <property type="protein sequence ID" value="KAG3207602.1"/>
    <property type="molecule type" value="Genomic_DNA"/>
</dbReference>
<dbReference type="OrthoDB" id="10316812at2759"/>
<dbReference type="Proteomes" id="UP000697107">
    <property type="component" value="Unassembled WGS sequence"/>
</dbReference>
<evidence type="ECO:0000313" key="4">
    <source>
        <dbReference type="EMBL" id="KAG2961609.1"/>
    </source>
</evidence>
<reference evidence="6 7" key="1">
    <citation type="submission" date="2018-01" db="EMBL/GenBank/DDBJ databases">
        <title>Draft genome of the strawberry crown rot pathogen Phytophthora cactorum.</title>
        <authorList>
            <person name="Armitage A.D."/>
            <person name="Lysoe E."/>
            <person name="Nellist C.F."/>
            <person name="Harrison R.J."/>
            <person name="Brurberg M.B."/>
        </authorList>
    </citation>
    <scope>NUCLEOTIDE SEQUENCE [LARGE SCALE GENOMIC DNA]</scope>
    <source>
        <strain evidence="6 7">10300</strain>
    </source>
</reference>
<evidence type="ECO:0000313" key="6">
    <source>
        <dbReference type="EMBL" id="RAW43421.1"/>
    </source>
</evidence>
<feature type="compositionally biased region" description="Basic and acidic residues" evidence="1">
    <location>
        <begin position="67"/>
        <end position="76"/>
    </location>
</feature>
<dbReference type="Proteomes" id="UP000760860">
    <property type="component" value="Unassembled WGS sequence"/>
</dbReference>
<evidence type="ECO:0000256" key="1">
    <source>
        <dbReference type="SAM" id="MobiDB-lite"/>
    </source>
</evidence>
<evidence type="ECO:0000313" key="7">
    <source>
        <dbReference type="Proteomes" id="UP000251314"/>
    </source>
</evidence>
<dbReference type="Proteomes" id="UP000251314">
    <property type="component" value="Unassembled WGS sequence"/>
</dbReference>
<keyword evidence="7" id="KW-1185">Reference proteome</keyword>
<evidence type="ECO:0000313" key="5">
    <source>
        <dbReference type="EMBL" id="KAG3207602.1"/>
    </source>
</evidence>
<evidence type="ECO:0000313" key="2">
    <source>
        <dbReference type="EMBL" id="KAG2889399.1"/>
    </source>
</evidence>
<comment type="caution">
    <text evidence="6">The sequence shown here is derived from an EMBL/GenBank/DDBJ whole genome shotgun (WGS) entry which is preliminary data.</text>
</comment>
<feature type="region of interest" description="Disordered" evidence="1">
    <location>
        <begin position="1"/>
        <end position="92"/>
    </location>
</feature>
<gene>
    <name evidence="6" type="ORF">PC110_g341</name>
    <name evidence="2" type="ORF">PC115_g19770</name>
    <name evidence="3" type="ORF">PC117_g24652</name>
    <name evidence="4" type="ORF">PC118_g21875</name>
    <name evidence="5" type="ORF">PC129_g21358</name>
</gene>
<dbReference type="EMBL" id="RCML01001578">
    <property type="protein sequence ID" value="KAG2961609.1"/>
    <property type="molecule type" value="Genomic_DNA"/>
</dbReference>
<protein>
    <submittedName>
        <fullName evidence="6">Uncharacterized protein</fullName>
    </submittedName>
</protein>
<accession>A0A329T3Z6</accession>
<dbReference type="EMBL" id="RCMK01001709">
    <property type="protein sequence ID" value="KAG2889557.1"/>
    <property type="molecule type" value="Genomic_DNA"/>
</dbReference>
<organism evidence="6 7">
    <name type="scientific">Phytophthora cactorum</name>
    <dbReference type="NCBI Taxonomy" id="29920"/>
    <lineage>
        <taxon>Eukaryota</taxon>
        <taxon>Sar</taxon>
        <taxon>Stramenopiles</taxon>
        <taxon>Oomycota</taxon>
        <taxon>Peronosporomycetes</taxon>
        <taxon>Peronosporales</taxon>
        <taxon>Peronosporaceae</taxon>
        <taxon>Phytophthora</taxon>
    </lineage>
</organism>
<dbReference type="VEuPathDB" id="FungiDB:PC110_g341"/>
<dbReference type="EMBL" id="MJFZ01000004">
    <property type="protein sequence ID" value="RAW43421.1"/>
    <property type="molecule type" value="Genomic_DNA"/>
</dbReference>
<feature type="compositionally biased region" description="Acidic residues" evidence="1">
    <location>
        <begin position="9"/>
        <end position="25"/>
    </location>
</feature>
<dbReference type="AlphaFoldDB" id="A0A329T3Z6"/>
<sequence>MSAVSGGDESMDAVDEMEVCSDEHDEPLVRAENTSGGETYEWVAQMKEDEESRDEGRAAGRSVVADSEDHDRRPTGEGEVGLPTGEGASSNGVVSNITENAELVMDAAVPAVDAANSEGTSTGDDNSCTNREGYCVERARLERREVRKQAK</sequence>
<dbReference type="EMBL" id="RCMI01001166">
    <property type="protein sequence ID" value="KAG2889399.1"/>
    <property type="molecule type" value="Genomic_DNA"/>
</dbReference>
<proteinExistence type="predicted"/>